<sequence>MKEKCKDLDNIVGQLKHKELLLNRIDLTDPIQFDFYVNFSLDPILHVNKFGFDFLKKKIIKLNVDSIHSQVQQKRIKWKKKVKIILVNNFLKKLENENQELNDIIQLEREIHAEKVQQLESSIKNQMKIFDEKFQVMLMNNKRNTNNTIVKRAEPIEIAQLRLNINILKEWKN</sequence>
<organism evidence="1 2">
    <name type="scientific">Reticulomyxa filosa</name>
    <dbReference type="NCBI Taxonomy" id="46433"/>
    <lineage>
        <taxon>Eukaryota</taxon>
        <taxon>Sar</taxon>
        <taxon>Rhizaria</taxon>
        <taxon>Retaria</taxon>
        <taxon>Foraminifera</taxon>
        <taxon>Monothalamids</taxon>
        <taxon>Reticulomyxidae</taxon>
        <taxon>Reticulomyxa</taxon>
    </lineage>
</organism>
<comment type="caution">
    <text evidence="1">The sequence shown here is derived from an EMBL/GenBank/DDBJ whole genome shotgun (WGS) entry which is preliminary data.</text>
</comment>
<accession>X6LPM5</accession>
<name>X6LPM5_RETFI</name>
<protein>
    <submittedName>
        <fullName evidence="1">Uncharacterized protein</fullName>
    </submittedName>
</protein>
<evidence type="ECO:0000313" key="1">
    <source>
        <dbReference type="EMBL" id="ETO03097.1"/>
    </source>
</evidence>
<reference evidence="1 2" key="1">
    <citation type="journal article" date="2013" name="Curr. Biol.">
        <title>The Genome of the Foraminiferan Reticulomyxa filosa.</title>
        <authorList>
            <person name="Glockner G."/>
            <person name="Hulsmann N."/>
            <person name="Schleicher M."/>
            <person name="Noegel A.A."/>
            <person name="Eichinger L."/>
            <person name="Gallinger C."/>
            <person name="Pawlowski J."/>
            <person name="Sierra R."/>
            <person name="Euteneuer U."/>
            <person name="Pillet L."/>
            <person name="Moustafa A."/>
            <person name="Platzer M."/>
            <person name="Groth M."/>
            <person name="Szafranski K."/>
            <person name="Schliwa M."/>
        </authorList>
    </citation>
    <scope>NUCLEOTIDE SEQUENCE [LARGE SCALE GENOMIC DNA]</scope>
</reference>
<gene>
    <name evidence="1" type="ORF">RFI_34313</name>
</gene>
<dbReference type="AlphaFoldDB" id="X6LPM5"/>
<dbReference type="Proteomes" id="UP000023152">
    <property type="component" value="Unassembled WGS sequence"/>
</dbReference>
<evidence type="ECO:0000313" key="2">
    <source>
        <dbReference type="Proteomes" id="UP000023152"/>
    </source>
</evidence>
<keyword evidence="2" id="KW-1185">Reference proteome</keyword>
<dbReference type="EMBL" id="ASPP01034168">
    <property type="protein sequence ID" value="ETO03097.1"/>
    <property type="molecule type" value="Genomic_DNA"/>
</dbReference>
<proteinExistence type="predicted"/>